<feature type="chain" id="PRO_5019141417" evidence="1">
    <location>
        <begin position="26"/>
        <end position="130"/>
    </location>
</feature>
<protein>
    <submittedName>
        <fullName evidence="2">Uncharacterized protein</fullName>
    </submittedName>
</protein>
<feature type="signal peptide" evidence="1">
    <location>
        <begin position="1"/>
        <end position="25"/>
    </location>
</feature>
<dbReference type="RefSeq" id="WP_121216938.1">
    <property type="nucleotide sequence ID" value="NZ_RBIG01000001.1"/>
</dbReference>
<dbReference type="OrthoDB" id="512581at2"/>
<dbReference type="Proteomes" id="UP000277424">
    <property type="component" value="Unassembled WGS sequence"/>
</dbReference>
<dbReference type="EMBL" id="RBIG01000001">
    <property type="protein sequence ID" value="RKQ72491.1"/>
    <property type="molecule type" value="Genomic_DNA"/>
</dbReference>
<proteinExistence type="predicted"/>
<dbReference type="AlphaFoldDB" id="A0A420WN71"/>
<keyword evidence="1" id="KW-0732">Signal</keyword>
<organism evidence="2 3">
    <name type="scientific">Oceanibaculum indicum</name>
    <dbReference type="NCBI Taxonomy" id="526216"/>
    <lineage>
        <taxon>Bacteria</taxon>
        <taxon>Pseudomonadati</taxon>
        <taxon>Pseudomonadota</taxon>
        <taxon>Alphaproteobacteria</taxon>
        <taxon>Rhodospirillales</taxon>
        <taxon>Oceanibaculaceae</taxon>
        <taxon>Oceanibaculum</taxon>
    </lineage>
</organism>
<comment type="caution">
    <text evidence="2">The sequence shown here is derived from an EMBL/GenBank/DDBJ whole genome shotgun (WGS) entry which is preliminary data.</text>
</comment>
<name>A0A420WN71_9PROT</name>
<accession>A0A420WN71</accession>
<reference evidence="2 3" key="1">
    <citation type="submission" date="2018-10" db="EMBL/GenBank/DDBJ databases">
        <title>Comparative analysis of microorganisms from saline springs in Andes Mountain Range, Colombia.</title>
        <authorList>
            <person name="Rubin E."/>
        </authorList>
    </citation>
    <scope>NUCLEOTIDE SEQUENCE [LARGE SCALE GENOMIC DNA]</scope>
    <source>
        <strain evidence="2 3">USBA 36</strain>
    </source>
</reference>
<sequence>MKPEPIALRPLARRLMLMLALAAIAAFALHQHANAHHGWSSYDSSKIVTLTGAIAESNYGNPHGTLTMTAEGKSWLVILAPPHRMDSRGLSPEMIAPGKEVTVEGYVNRQDPQELRAERIMAGGKTVELR</sequence>
<evidence type="ECO:0000313" key="2">
    <source>
        <dbReference type="EMBL" id="RKQ72491.1"/>
    </source>
</evidence>
<gene>
    <name evidence="2" type="ORF">BCL74_0258</name>
</gene>
<evidence type="ECO:0000256" key="1">
    <source>
        <dbReference type="SAM" id="SignalP"/>
    </source>
</evidence>
<dbReference type="Pfam" id="PF19649">
    <property type="entry name" value="DUF6152"/>
    <property type="match status" value="1"/>
</dbReference>
<dbReference type="InterPro" id="IPR046150">
    <property type="entry name" value="DUF6152"/>
</dbReference>
<evidence type="ECO:0000313" key="3">
    <source>
        <dbReference type="Proteomes" id="UP000277424"/>
    </source>
</evidence>